<sequence>MASQGKRSKSIKQQLEESKREAEMFEVAYGALTWEYSILKESIKNASCPVCKDKISEYLKEKEKGRVGPKEKHLYLL</sequence>
<evidence type="ECO:0000313" key="1">
    <source>
        <dbReference type="EMBL" id="OIT37842.1"/>
    </source>
</evidence>
<organism evidence="1 2">
    <name type="scientific">Nicotiana attenuata</name>
    <name type="common">Coyote tobacco</name>
    <dbReference type="NCBI Taxonomy" id="49451"/>
    <lineage>
        <taxon>Eukaryota</taxon>
        <taxon>Viridiplantae</taxon>
        <taxon>Streptophyta</taxon>
        <taxon>Embryophyta</taxon>
        <taxon>Tracheophyta</taxon>
        <taxon>Spermatophyta</taxon>
        <taxon>Magnoliopsida</taxon>
        <taxon>eudicotyledons</taxon>
        <taxon>Gunneridae</taxon>
        <taxon>Pentapetalae</taxon>
        <taxon>asterids</taxon>
        <taxon>lamiids</taxon>
        <taxon>Solanales</taxon>
        <taxon>Solanaceae</taxon>
        <taxon>Nicotianoideae</taxon>
        <taxon>Nicotianeae</taxon>
        <taxon>Nicotiana</taxon>
    </lineage>
</organism>
<dbReference type="EMBL" id="MJEQ01000262">
    <property type="protein sequence ID" value="OIT37842.1"/>
    <property type="molecule type" value="Genomic_DNA"/>
</dbReference>
<proteinExistence type="predicted"/>
<reference evidence="1" key="1">
    <citation type="submission" date="2016-11" db="EMBL/GenBank/DDBJ databases">
        <title>The genome of Nicotiana attenuata.</title>
        <authorList>
            <person name="Xu S."/>
            <person name="Brockmoeller T."/>
            <person name="Gaquerel E."/>
            <person name="Navarro A."/>
            <person name="Kuhl H."/>
            <person name="Gase K."/>
            <person name="Ling Z."/>
            <person name="Zhou W."/>
            <person name="Kreitzer C."/>
            <person name="Stanke M."/>
            <person name="Tang H."/>
            <person name="Lyons E."/>
            <person name="Pandey P."/>
            <person name="Pandey S.P."/>
            <person name="Timmermann B."/>
            <person name="Baldwin I.T."/>
        </authorList>
    </citation>
    <scope>NUCLEOTIDE SEQUENCE [LARGE SCALE GENOMIC DNA]</scope>
    <source>
        <strain evidence="1">UT</strain>
    </source>
</reference>
<dbReference type="SUPFAM" id="SSF75712">
    <property type="entry name" value="Rad50 coiled-coil Zn hook"/>
    <property type="match status" value="1"/>
</dbReference>
<dbReference type="Gramene" id="OIT37842">
    <property type="protein sequence ID" value="OIT37842"/>
    <property type="gene ID" value="A4A49_09336"/>
</dbReference>
<name>A0A314L8G4_NICAT</name>
<dbReference type="AlphaFoldDB" id="A0A314L8G4"/>
<accession>A0A314L8G4</accession>
<dbReference type="Proteomes" id="UP000187609">
    <property type="component" value="Unassembled WGS sequence"/>
</dbReference>
<protein>
    <submittedName>
        <fullName evidence="1">Uncharacterized protein</fullName>
    </submittedName>
</protein>
<gene>
    <name evidence="1" type="ORF">A4A49_09336</name>
</gene>
<keyword evidence="2" id="KW-1185">Reference proteome</keyword>
<dbReference type="SMR" id="A0A314L8G4"/>
<evidence type="ECO:0000313" key="2">
    <source>
        <dbReference type="Proteomes" id="UP000187609"/>
    </source>
</evidence>
<comment type="caution">
    <text evidence="1">The sequence shown here is derived from an EMBL/GenBank/DDBJ whole genome shotgun (WGS) entry which is preliminary data.</text>
</comment>